<protein>
    <submittedName>
        <fullName evidence="2">Uncharacterized protein LOC115886981</fullName>
    </submittedName>
</protein>
<organism evidence="1 2">
    <name type="scientific">Sitophilus oryzae</name>
    <name type="common">Rice weevil</name>
    <name type="synonym">Curculio oryzae</name>
    <dbReference type="NCBI Taxonomy" id="7048"/>
    <lineage>
        <taxon>Eukaryota</taxon>
        <taxon>Metazoa</taxon>
        <taxon>Ecdysozoa</taxon>
        <taxon>Arthropoda</taxon>
        <taxon>Hexapoda</taxon>
        <taxon>Insecta</taxon>
        <taxon>Pterygota</taxon>
        <taxon>Neoptera</taxon>
        <taxon>Endopterygota</taxon>
        <taxon>Coleoptera</taxon>
        <taxon>Polyphaga</taxon>
        <taxon>Cucujiformia</taxon>
        <taxon>Curculionidae</taxon>
        <taxon>Dryophthorinae</taxon>
        <taxon>Sitophilus</taxon>
    </lineage>
</organism>
<dbReference type="OrthoDB" id="6773055at2759"/>
<dbReference type="PANTHER" id="PTHR31511:SF12">
    <property type="entry name" value="RHO TERMINATION FACTOR N-TERMINAL DOMAIN-CONTAINING PROTEIN"/>
    <property type="match status" value="1"/>
</dbReference>
<accession>A0A6J2YGC1</accession>
<proteinExistence type="predicted"/>
<dbReference type="InParanoid" id="A0A6J2YGC1"/>
<gene>
    <name evidence="2" type="primary">LOC115886981</name>
</gene>
<keyword evidence="1" id="KW-1185">Reference proteome</keyword>
<sequence length="393" mass="45925">MIEDKGVQIIKSASKERIVSYRITTEKNILDVKQYFKELEVKILCILDNQLTKHTRIKINMELFGYYYNPTTNNHDVKSFNTPFKVVCKSTEMKDLVEEFLMIIDNKADVFDEKDSGWILLNFLYLEININKFNPMRASSFVELPPEIVRRQAIVNIRNNDDYCFAWSIVAALYPPKGVDFFTSSYPHYSTVLNTAGIDFPVSLKDIKKFEIQNNISINVYGLEKYFNKISNSEEYEVIGPLHISSDRKNVHVNLLLISDDDGNLHYCYISDLSRLVSKQLSKHHGRKYLCNGCLQYFDTEQKLQNHNSYDCDHIRISLPSKELHKDKFGNVAYENILKYVNYQKQMEVPFVIYADFECILKPLNNNDNVEDPNSSYTVKKIEHVPHSFAYYI</sequence>
<evidence type="ECO:0000313" key="2">
    <source>
        <dbReference type="RefSeq" id="XP_030762169.1"/>
    </source>
</evidence>
<dbReference type="AlphaFoldDB" id="A0A6J2YGC1"/>
<dbReference type="Proteomes" id="UP000504635">
    <property type="component" value="Unplaced"/>
</dbReference>
<name>A0A6J2YGC1_SITOR</name>
<dbReference type="KEGG" id="soy:115886981"/>
<evidence type="ECO:0000313" key="1">
    <source>
        <dbReference type="Proteomes" id="UP000504635"/>
    </source>
</evidence>
<dbReference type="RefSeq" id="XP_030762169.1">
    <property type="nucleotide sequence ID" value="XM_030906309.1"/>
</dbReference>
<dbReference type="GeneID" id="115886981"/>
<dbReference type="PANTHER" id="PTHR31511">
    <property type="entry name" value="PROTEIN CBG23764"/>
    <property type="match status" value="1"/>
</dbReference>
<reference evidence="2" key="1">
    <citation type="submission" date="2025-08" db="UniProtKB">
        <authorList>
            <consortium name="RefSeq"/>
        </authorList>
    </citation>
    <scope>IDENTIFICATION</scope>
    <source>
        <tissue evidence="2">Gonads</tissue>
    </source>
</reference>